<organism evidence="3">
    <name type="scientific">viral metagenome</name>
    <dbReference type="NCBI Taxonomy" id="1070528"/>
    <lineage>
        <taxon>unclassified sequences</taxon>
        <taxon>metagenomes</taxon>
        <taxon>organismal metagenomes</taxon>
    </lineage>
</organism>
<dbReference type="InterPro" id="IPR029045">
    <property type="entry name" value="ClpP/crotonase-like_dom_sf"/>
</dbReference>
<dbReference type="EMBL" id="MT143222">
    <property type="protein sequence ID" value="QJA94328.1"/>
    <property type="molecule type" value="Genomic_DNA"/>
</dbReference>
<dbReference type="SUPFAM" id="SSF52096">
    <property type="entry name" value="ClpP/crotonase"/>
    <property type="match status" value="1"/>
</dbReference>
<dbReference type="InterPro" id="IPR001907">
    <property type="entry name" value="ClpP"/>
</dbReference>
<dbReference type="EMBL" id="MT142217">
    <property type="protein sequence ID" value="QJA76318.1"/>
    <property type="molecule type" value="Genomic_DNA"/>
</dbReference>
<proteinExistence type="inferred from homology"/>
<dbReference type="PANTHER" id="PTHR10381:SF11">
    <property type="entry name" value="ATP-DEPENDENT CLP PROTEASE PROTEOLYTIC SUBUNIT, MITOCHONDRIAL"/>
    <property type="match status" value="1"/>
</dbReference>
<evidence type="ECO:0000313" key="2">
    <source>
        <dbReference type="EMBL" id="QJA76318.1"/>
    </source>
</evidence>
<name>A0A6M3LN45_9ZZZZ</name>
<keyword evidence="3" id="KW-0378">Hydrolase</keyword>
<dbReference type="AlphaFoldDB" id="A0A6M3LN45"/>
<dbReference type="GO" id="GO:0051117">
    <property type="term" value="F:ATPase binding"/>
    <property type="evidence" value="ECO:0007669"/>
    <property type="project" value="TreeGrafter"/>
</dbReference>
<protein>
    <submittedName>
        <fullName evidence="3">Putative protease</fullName>
    </submittedName>
</protein>
<evidence type="ECO:0000313" key="3">
    <source>
        <dbReference type="EMBL" id="QJA94328.1"/>
    </source>
</evidence>
<evidence type="ECO:0000256" key="1">
    <source>
        <dbReference type="ARBA" id="ARBA00007039"/>
    </source>
</evidence>
<sequence length="243" mass="27354">MKKLIPILVASVLLLGTMAWGQDTKKPIAQCPKTLMVESCFDCHIKPSFKLKEARPDAHMDYPYGVQVINGKGYFLLDSINTGTSNQVMDYFNYLRLHKIKHAILDVHSPGGSLFSGWRIKGLINEFQEEGGIVETRVTGFAASAGAILFVAGTRGYRVANPQAELMFHELYTFKFIDISTPSDKEEESRVLRHLQDTMTTWLATRGSIDKNTLDGKMKKREFWLTGLEAKDFGFVDRLVIGK</sequence>
<dbReference type="GO" id="GO:0004176">
    <property type="term" value="F:ATP-dependent peptidase activity"/>
    <property type="evidence" value="ECO:0007669"/>
    <property type="project" value="InterPro"/>
</dbReference>
<dbReference type="Gene3D" id="3.90.226.10">
    <property type="entry name" value="2-enoyl-CoA Hydratase, Chain A, domain 1"/>
    <property type="match status" value="1"/>
</dbReference>
<gene>
    <name evidence="2" type="ORF">MM415A01533_0017</name>
    <name evidence="3" type="ORF">MM415B03898_0011</name>
</gene>
<comment type="similarity">
    <text evidence="1">Belongs to the peptidase S14 family.</text>
</comment>
<dbReference type="Pfam" id="PF00574">
    <property type="entry name" value="CLP_protease"/>
    <property type="match status" value="1"/>
</dbReference>
<dbReference type="GO" id="GO:0006515">
    <property type="term" value="P:protein quality control for misfolded or incompletely synthesized proteins"/>
    <property type="evidence" value="ECO:0007669"/>
    <property type="project" value="TreeGrafter"/>
</dbReference>
<dbReference type="GO" id="GO:0004252">
    <property type="term" value="F:serine-type endopeptidase activity"/>
    <property type="evidence" value="ECO:0007669"/>
    <property type="project" value="InterPro"/>
</dbReference>
<dbReference type="GO" id="GO:0009368">
    <property type="term" value="C:endopeptidase Clp complex"/>
    <property type="evidence" value="ECO:0007669"/>
    <property type="project" value="TreeGrafter"/>
</dbReference>
<keyword evidence="3" id="KW-0645">Protease</keyword>
<accession>A0A6M3LN45</accession>
<dbReference type="PANTHER" id="PTHR10381">
    <property type="entry name" value="ATP-DEPENDENT CLP PROTEASE PROTEOLYTIC SUBUNIT"/>
    <property type="match status" value="1"/>
</dbReference>
<dbReference type="PRINTS" id="PR00127">
    <property type="entry name" value="CLPPROTEASEP"/>
</dbReference>
<dbReference type="InterPro" id="IPR023562">
    <property type="entry name" value="ClpP/TepA"/>
</dbReference>
<reference evidence="3" key="1">
    <citation type="submission" date="2020-03" db="EMBL/GenBank/DDBJ databases">
        <title>The deep terrestrial virosphere.</title>
        <authorList>
            <person name="Holmfeldt K."/>
            <person name="Nilsson E."/>
            <person name="Simone D."/>
            <person name="Lopez-Fernandez M."/>
            <person name="Wu X."/>
            <person name="de Brujin I."/>
            <person name="Lundin D."/>
            <person name="Andersson A."/>
            <person name="Bertilsson S."/>
            <person name="Dopson M."/>
        </authorList>
    </citation>
    <scope>NUCLEOTIDE SEQUENCE</scope>
    <source>
        <strain evidence="2">MM415A01533</strain>
        <strain evidence="3">MM415B03898</strain>
    </source>
</reference>